<sequence length="300" mass="33988">MLSDLQAEVVIRGLCVAYEIIMASQEEFFNNPIMDERSRVNTIHNVVYNCGSNFRRLNYFGFFTAILEKGDELITTTSIRFHSWIHGHRLAEMPFIGTRRMYRRQGMCRWLLDAIEMHPSEGTESVTATAFGDMCIIALTVLADFMGATGSRTRILLTCYKMNATSNSNRKGQQVRNKKEEARWELLVPVIYAAFSAVKCKQIRSLDLSHLLITEKCLPLLLKLQFLEILVLEGCCGIGDESLELRSPYFIRTLNMSYCENVTHVGLSSLTSTATCLQNLNLAYGPMILVRLMADLKSAK</sequence>
<accession>A0ACB9C5U4</accession>
<proteinExistence type="predicted"/>
<comment type="caution">
    <text evidence="1">The sequence shown here is derived from an EMBL/GenBank/DDBJ whole genome shotgun (WGS) entry which is preliminary data.</text>
</comment>
<name>A0ACB9C5U4_ARCLA</name>
<dbReference type="Proteomes" id="UP001055879">
    <property type="component" value="Linkage Group LG05"/>
</dbReference>
<evidence type="ECO:0000313" key="2">
    <source>
        <dbReference type="Proteomes" id="UP001055879"/>
    </source>
</evidence>
<keyword evidence="2" id="KW-1185">Reference proteome</keyword>
<protein>
    <submittedName>
        <fullName evidence="1">Uncharacterized protein</fullName>
    </submittedName>
</protein>
<evidence type="ECO:0000313" key="1">
    <source>
        <dbReference type="EMBL" id="KAI3729692.1"/>
    </source>
</evidence>
<reference evidence="1 2" key="2">
    <citation type="journal article" date="2022" name="Mol. Ecol. Resour.">
        <title>The genomes of chicory, endive, great burdock and yacon provide insights into Asteraceae paleo-polyploidization history and plant inulin production.</title>
        <authorList>
            <person name="Fan W."/>
            <person name="Wang S."/>
            <person name="Wang H."/>
            <person name="Wang A."/>
            <person name="Jiang F."/>
            <person name="Liu H."/>
            <person name="Zhao H."/>
            <person name="Xu D."/>
            <person name="Zhang Y."/>
        </authorList>
    </citation>
    <scope>NUCLEOTIDE SEQUENCE [LARGE SCALE GENOMIC DNA]</scope>
    <source>
        <strain evidence="2">cv. Niubang</strain>
    </source>
</reference>
<gene>
    <name evidence="1" type="ORF">L6452_18355</name>
</gene>
<dbReference type="EMBL" id="CM042051">
    <property type="protein sequence ID" value="KAI3729692.1"/>
    <property type="molecule type" value="Genomic_DNA"/>
</dbReference>
<reference evidence="2" key="1">
    <citation type="journal article" date="2022" name="Mol. Ecol. Resour.">
        <title>The genomes of chicory, endive, great burdock and yacon provide insights into Asteraceae palaeo-polyploidization history and plant inulin production.</title>
        <authorList>
            <person name="Fan W."/>
            <person name="Wang S."/>
            <person name="Wang H."/>
            <person name="Wang A."/>
            <person name="Jiang F."/>
            <person name="Liu H."/>
            <person name="Zhao H."/>
            <person name="Xu D."/>
            <person name="Zhang Y."/>
        </authorList>
    </citation>
    <scope>NUCLEOTIDE SEQUENCE [LARGE SCALE GENOMIC DNA]</scope>
    <source>
        <strain evidence="2">cv. Niubang</strain>
    </source>
</reference>
<organism evidence="1 2">
    <name type="scientific">Arctium lappa</name>
    <name type="common">Greater burdock</name>
    <name type="synonym">Lappa major</name>
    <dbReference type="NCBI Taxonomy" id="4217"/>
    <lineage>
        <taxon>Eukaryota</taxon>
        <taxon>Viridiplantae</taxon>
        <taxon>Streptophyta</taxon>
        <taxon>Embryophyta</taxon>
        <taxon>Tracheophyta</taxon>
        <taxon>Spermatophyta</taxon>
        <taxon>Magnoliopsida</taxon>
        <taxon>eudicotyledons</taxon>
        <taxon>Gunneridae</taxon>
        <taxon>Pentapetalae</taxon>
        <taxon>asterids</taxon>
        <taxon>campanulids</taxon>
        <taxon>Asterales</taxon>
        <taxon>Asteraceae</taxon>
        <taxon>Carduoideae</taxon>
        <taxon>Cardueae</taxon>
        <taxon>Arctiinae</taxon>
        <taxon>Arctium</taxon>
    </lineage>
</organism>